<evidence type="ECO:0000256" key="2">
    <source>
        <dbReference type="ARBA" id="ARBA00016807"/>
    </source>
</evidence>
<sequence length="290" mass="33212">MSDKIRKIRGTNFTKEEELLLLEEVDKEKLIVECKITNKTSSIEKEQAWTRIACRFNSRNLECRSIDQLKSKYDNLKSKARKVVANKRAFLKGTGGGPCTCGDGFDPIIESILKIINIKTVVGHTSKFDSADYDWKEHDIPLLPGHSSTSPIPVREPLLCITGSSSGTGKNESTSNDWSHYVPKKLKEPISKKLRPSVTNPVTTAKAEYYNLKTKYLKLVIEEPLRKEETEKKEEQRRQEEHTKKKNKIFKASYRRASKERRDGEKGRTTTSGRTHKKNVIIRFANSRNE</sequence>
<dbReference type="Pfam" id="PF13873">
    <property type="entry name" value="Myb_DNA-bind_5"/>
    <property type="match status" value="1"/>
</dbReference>
<dbReference type="InterPro" id="IPR028002">
    <property type="entry name" value="Myb_DNA-bind_5"/>
</dbReference>
<dbReference type="GO" id="GO:0003677">
    <property type="term" value="F:DNA binding"/>
    <property type="evidence" value="ECO:0007669"/>
    <property type="project" value="UniProtKB-KW"/>
</dbReference>
<feature type="domain" description="Myb/SANT-like DNA-binding" evidence="7">
    <location>
        <begin position="9"/>
        <end position="85"/>
    </location>
</feature>
<keyword evidence="3" id="KW-0805">Transcription regulation</keyword>
<proteinExistence type="predicted"/>
<feature type="compositionally biased region" description="Basic and acidic residues" evidence="6">
    <location>
        <begin position="228"/>
        <end position="243"/>
    </location>
</feature>
<name>A0AAW1J052_POPJA</name>
<evidence type="ECO:0000256" key="3">
    <source>
        <dbReference type="ARBA" id="ARBA00023015"/>
    </source>
</evidence>
<comment type="caution">
    <text evidence="8">The sequence shown here is derived from an EMBL/GenBank/DDBJ whole genome shotgun (WGS) entry which is preliminary data.</text>
</comment>
<dbReference type="PANTHER" id="PTHR23098:SF16">
    <property type="entry name" value="REGULATORY PROTEIN ZESTE"/>
    <property type="match status" value="1"/>
</dbReference>
<comment type="subunit">
    <text evidence="1">Self-associates forming complexes of several hundred monomers.</text>
</comment>
<feature type="compositionally biased region" description="Basic residues" evidence="6">
    <location>
        <begin position="244"/>
        <end position="259"/>
    </location>
</feature>
<keyword evidence="4" id="KW-0804">Transcription</keyword>
<dbReference type="GO" id="GO:0005634">
    <property type="term" value="C:nucleus"/>
    <property type="evidence" value="ECO:0007669"/>
    <property type="project" value="TreeGrafter"/>
</dbReference>
<comment type="function">
    <text evidence="5">Involved in transvection phenomena (= synapsis-dependent gene expression), where the synaptic pairing of chromosomes carrying genes with which zeste interacts influences the expression of these genes. Zeste binds to DNA and stimulates transcription from a nearby promoter.</text>
</comment>
<evidence type="ECO:0000313" key="8">
    <source>
        <dbReference type="EMBL" id="KAK9696016.1"/>
    </source>
</evidence>
<keyword evidence="9" id="KW-1185">Reference proteome</keyword>
<dbReference type="EMBL" id="JASPKY010000464">
    <property type="protein sequence ID" value="KAK9696016.1"/>
    <property type="molecule type" value="Genomic_DNA"/>
</dbReference>
<reference evidence="8 9" key="1">
    <citation type="journal article" date="2024" name="BMC Genomics">
        <title>De novo assembly and annotation of Popillia japonica's genome with initial clues to its potential as an invasive pest.</title>
        <authorList>
            <person name="Cucini C."/>
            <person name="Boschi S."/>
            <person name="Funari R."/>
            <person name="Cardaioli E."/>
            <person name="Iannotti N."/>
            <person name="Marturano G."/>
            <person name="Paoli F."/>
            <person name="Bruttini M."/>
            <person name="Carapelli A."/>
            <person name="Frati F."/>
            <person name="Nardi F."/>
        </authorList>
    </citation>
    <scope>NUCLEOTIDE SEQUENCE [LARGE SCALE GENOMIC DNA]</scope>
    <source>
        <strain evidence="8">DMR45628</strain>
    </source>
</reference>
<dbReference type="AlphaFoldDB" id="A0AAW1J052"/>
<evidence type="ECO:0000313" key="9">
    <source>
        <dbReference type="Proteomes" id="UP001458880"/>
    </source>
</evidence>
<evidence type="ECO:0000256" key="1">
    <source>
        <dbReference type="ARBA" id="ARBA00011764"/>
    </source>
</evidence>
<evidence type="ECO:0000256" key="5">
    <source>
        <dbReference type="ARBA" id="ARBA00025466"/>
    </source>
</evidence>
<dbReference type="PANTHER" id="PTHR23098">
    <property type="entry name" value="AGAP001331-PA-RELATED"/>
    <property type="match status" value="1"/>
</dbReference>
<gene>
    <name evidence="8" type="ORF">QE152_g32175</name>
</gene>
<evidence type="ECO:0000259" key="7">
    <source>
        <dbReference type="Pfam" id="PF13873"/>
    </source>
</evidence>
<dbReference type="Proteomes" id="UP001458880">
    <property type="component" value="Unassembled WGS sequence"/>
</dbReference>
<keyword evidence="8" id="KW-0238">DNA-binding</keyword>
<protein>
    <recommendedName>
        <fullName evidence="2">Regulatory protein zeste</fullName>
    </recommendedName>
</protein>
<accession>A0AAW1J052</accession>
<evidence type="ECO:0000256" key="6">
    <source>
        <dbReference type="SAM" id="MobiDB-lite"/>
    </source>
</evidence>
<feature type="region of interest" description="Disordered" evidence="6">
    <location>
        <begin position="228"/>
        <end position="290"/>
    </location>
</feature>
<evidence type="ECO:0000256" key="4">
    <source>
        <dbReference type="ARBA" id="ARBA00023163"/>
    </source>
</evidence>
<organism evidence="8 9">
    <name type="scientific">Popillia japonica</name>
    <name type="common">Japanese beetle</name>
    <dbReference type="NCBI Taxonomy" id="7064"/>
    <lineage>
        <taxon>Eukaryota</taxon>
        <taxon>Metazoa</taxon>
        <taxon>Ecdysozoa</taxon>
        <taxon>Arthropoda</taxon>
        <taxon>Hexapoda</taxon>
        <taxon>Insecta</taxon>
        <taxon>Pterygota</taxon>
        <taxon>Neoptera</taxon>
        <taxon>Endopterygota</taxon>
        <taxon>Coleoptera</taxon>
        <taxon>Polyphaga</taxon>
        <taxon>Scarabaeiformia</taxon>
        <taxon>Scarabaeidae</taxon>
        <taxon>Rutelinae</taxon>
        <taxon>Popillia</taxon>
    </lineage>
</organism>